<keyword evidence="3" id="KW-1185">Reference proteome</keyword>
<proteinExistence type="predicted"/>
<dbReference type="Proteomes" id="UP000075881">
    <property type="component" value="Unassembled WGS sequence"/>
</dbReference>
<feature type="region of interest" description="Disordered" evidence="1">
    <location>
        <begin position="141"/>
        <end position="169"/>
    </location>
</feature>
<dbReference type="AlphaFoldDB" id="A0A182K1C4"/>
<reference evidence="2" key="2">
    <citation type="submission" date="2020-05" db="UniProtKB">
        <authorList>
            <consortium name="EnsemblMetazoa"/>
        </authorList>
    </citation>
    <scope>IDENTIFICATION</scope>
    <source>
        <strain evidence="2">ACHKN1017</strain>
    </source>
</reference>
<name>A0A182K1C4_9DIPT</name>
<evidence type="ECO:0000313" key="2">
    <source>
        <dbReference type="EnsemblMetazoa" id="ACHR004558-PA"/>
    </source>
</evidence>
<evidence type="ECO:0000313" key="3">
    <source>
        <dbReference type="Proteomes" id="UP000075881"/>
    </source>
</evidence>
<evidence type="ECO:0000256" key="1">
    <source>
        <dbReference type="SAM" id="MobiDB-lite"/>
    </source>
</evidence>
<dbReference type="VEuPathDB" id="VectorBase:ACHR004558"/>
<reference evidence="3" key="1">
    <citation type="submission" date="2013-03" db="EMBL/GenBank/DDBJ databases">
        <title>The Genome Sequence of Anopheles christyi ACHKN1017.</title>
        <authorList>
            <consortium name="The Broad Institute Genomics Platform"/>
            <person name="Neafsey D.E."/>
            <person name="Besansky N."/>
            <person name="Walker B."/>
            <person name="Young S.K."/>
            <person name="Zeng Q."/>
            <person name="Gargeya S."/>
            <person name="Fitzgerald M."/>
            <person name="Haas B."/>
            <person name="Abouelleil A."/>
            <person name="Allen A.W."/>
            <person name="Alvarado L."/>
            <person name="Arachchi H.M."/>
            <person name="Berlin A.M."/>
            <person name="Chapman S.B."/>
            <person name="Gainer-Dewar J."/>
            <person name="Goldberg J."/>
            <person name="Griggs A."/>
            <person name="Gujja S."/>
            <person name="Hansen M."/>
            <person name="Howarth C."/>
            <person name="Imamovic A."/>
            <person name="Ireland A."/>
            <person name="Larimer J."/>
            <person name="McCowan C."/>
            <person name="Murphy C."/>
            <person name="Pearson M."/>
            <person name="Poon T.W."/>
            <person name="Priest M."/>
            <person name="Roberts A."/>
            <person name="Saif S."/>
            <person name="Shea T."/>
            <person name="Sisk P."/>
            <person name="Sykes S."/>
            <person name="Wortman J."/>
            <person name="Nusbaum C."/>
            <person name="Birren B."/>
        </authorList>
    </citation>
    <scope>NUCLEOTIDE SEQUENCE [LARGE SCALE GENOMIC DNA]</scope>
    <source>
        <strain evidence="3">ACHKN1017</strain>
    </source>
</reference>
<feature type="compositionally biased region" description="Basic residues" evidence="1">
    <location>
        <begin position="143"/>
        <end position="154"/>
    </location>
</feature>
<protein>
    <submittedName>
        <fullName evidence="2">Uncharacterized protein</fullName>
    </submittedName>
</protein>
<accession>A0A182K1C4</accession>
<organism evidence="2 3">
    <name type="scientific">Anopheles christyi</name>
    <dbReference type="NCBI Taxonomy" id="43041"/>
    <lineage>
        <taxon>Eukaryota</taxon>
        <taxon>Metazoa</taxon>
        <taxon>Ecdysozoa</taxon>
        <taxon>Arthropoda</taxon>
        <taxon>Hexapoda</taxon>
        <taxon>Insecta</taxon>
        <taxon>Pterygota</taxon>
        <taxon>Neoptera</taxon>
        <taxon>Endopterygota</taxon>
        <taxon>Diptera</taxon>
        <taxon>Nematocera</taxon>
        <taxon>Culicoidea</taxon>
        <taxon>Culicidae</taxon>
        <taxon>Anophelinae</taxon>
        <taxon>Anopheles</taxon>
    </lineage>
</organism>
<dbReference type="EnsemblMetazoa" id="ACHR004558-RA">
    <property type="protein sequence ID" value="ACHR004558-PA"/>
    <property type="gene ID" value="ACHR004558"/>
</dbReference>
<sequence length="231" mass="24818">MRPAGSCLSYGHSCWGAHGKRTGPPGRTASSDGPGAMQFQPQQLLDQPNPLPAALTGAERWALNAYYSFNKLLYPPPALASTAYVYSNVLGASGSSKFGTESSNSAEGRFVDTSNEMKNQGSTEQNLLLGDDRLMMAVEPANQRRKDRGHKKKLQSSAANHRYPGADDSFEDNTNIGRILPSYEDVGQVLLLNAASAASSTLSDNDASVASTRFNRKLFTDNNKNSILLNA</sequence>